<dbReference type="InterPro" id="IPR011701">
    <property type="entry name" value="MFS"/>
</dbReference>
<feature type="transmembrane region" description="Helical" evidence="7">
    <location>
        <begin position="293"/>
        <end position="313"/>
    </location>
</feature>
<dbReference type="Gene3D" id="1.20.1250.20">
    <property type="entry name" value="MFS general substrate transporter like domains"/>
    <property type="match status" value="1"/>
</dbReference>
<dbReference type="PANTHER" id="PTHR43266">
    <property type="entry name" value="MACROLIDE-EFFLUX PROTEIN"/>
    <property type="match status" value="1"/>
</dbReference>
<dbReference type="AlphaFoldDB" id="A0A090IRC5"/>
<name>A0A090IRC5_9BACI</name>
<dbReference type="PANTHER" id="PTHR43266:SF2">
    <property type="entry name" value="MAJOR FACILITATOR SUPERFAMILY (MFS) PROFILE DOMAIN-CONTAINING PROTEIN"/>
    <property type="match status" value="1"/>
</dbReference>
<keyword evidence="4 7" id="KW-0812">Transmembrane</keyword>
<dbReference type="Pfam" id="PF07690">
    <property type="entry name" value="MFS_1"/>
    <property type="match status" value="1"/>
</dbReference>
<evidence type="ECO:0000313" key="10">
    <source>
        <dbReference type="Proteomes" id="UP000040576"/>
    </source>
</evidence>
<dbReference type="EMBL" id="CCRF01000010">
    <property type="protein sequence ID" value="CEE00212.1"/>
    <property type="molecule type" value="Genomic_DNA"/>
</dbReference>
<sequence>MISGLGDWIFLIAMPLYIFDITKSTIATGSMFIIQMLPRLLFGSIAGTFVDKRNKKWTLVIVDVVRAVALALLFFVPSGQLWAFLVIAFIQNLVGTLFIPAHRSLLVATISRERLVEANSITVVSDNFIRIIGPSIGGALLGIAGVEIAIATDIFSYMISSVLLSLVAVKSSQQKQKGAEISLKQKWLEFWGNWWNGLKVVGTNQLYSTIYLMFSFIWLAQGMINVLFVPYVINEMGQTSVEFGWIESVQGIGGLIGGYLLLKLNKKVAPFPLIISSLLASGGFALLQFNIPILFFVFIMNAFLGITDVISSVRLETLLQEQVPENYMGRIFGAYNTLMALTMLIGMSIASFLGEMMGTVMLLNISALLFFLTGIVGYRALKQNMKVSRHGKND</sequence>
<evidence type="ECO:0000256" key="2">
    <source>
        <dbReference type="ARBA" id="ARBA00022448"/>
    </source>
</evidence>
<feature type="transmembrane region" description="Helical" evidence="7">
    <location>
        <begin position="209"/>
        <end position="233"/>
    </location>
</feature>
<protein>
    <submittedName>
        <fullName evidence="9">Putative membrane protein</fullName>
    </submittedName>
</protein>
<keyword evidence="10" id="KW-1185">Reference proteome</keyword>
<feature type="domain" description="Major facilitator superfamily (MFS) profile" evidence="8">
    <location>
        <begin position="206"/>
        <end position="394"/>
    </location>
</feature>
<feature type="transmembrane region" description="Helical" evidence="7">
    <location>
        <begin position="127"/>
        <end position="144"/>
    </location>
</feature>
<feature type="transmembrane region" description="Helical" evidence="7">
    <location>
        <begin position="334"/>
        <end position="354"/>
    </location>
</feature>
<evidence type="ECO:0000256" key="1">
    <source>
        <dbReference type="ARBA" id="ARBA00004651"/>
    </source>
</evidence>
<dbReference type="InterPro" id="IPR020846">
    <property type="entry name" value="MFS_dom"/>
</dbReference>
<evidence type="ECO:0000256" key="4">
    <source>
        <dbReference type="ARBA" id="ARBA00022692"/>
    </source>
</evidence>
<evidence type="ECO:0000259" key="8">
    <source>
        <dbReference type="PROSITE" id="PS50850"/>
    </source>
</evidence>
<dbReference type="PROSITE" id="PS50850">
    <property type="entry name" value="MFS"/>
    <property type="match status" value="1"/>
</dbReference>
<organism evidence="9 10">
    <name type="scientific">Caldibacillus thermoamylovorans</name>
    <dbReference type="NCBI Taxonomy" id="35841"/>
    <lineage>
        <taxon>Bacteria</taxon>
        <taxon>Bacillati</taxon>
        <taxon>Bacillota</taxon>
        <taxon>Bacilli</taxon>
        <taxon>Bacillales</taxon>
        <taxon>Bacillaceae</taxon>
        <taxon>Caldibacillus</taxon>
    </lineage>
</organism>
<evidence type="ECO:0000256" key="5">
    <source>
        <dbReference type="ARBA" id="ARBA00022989"/>
    </source>
</evidence>
<accession>A0A090IRC5</accession>
<gene>
    <name evidence="9" type="ORF">BT1A1_0351</name>
</gene>
<feature type="transmembrane region" description="Helical" evidence="7">
    <location>
        <begin position="245"/>
        <end position="262"/>
    </location>
</feature>
<evidence type="ECO:0000313" key="9">
    <source>
        <dbReference type="EMBL" id="CEE00212.1"/>
    </source>
</evidence>
<keyword evidence="6 7" id="KW-0472">Membrane</keyword>
<evidence type="ECO:0000256" key="6">
    <source>
        <dbReference type="ARBA" id="ARBA00023136"/>
    </source>
</evidence>
<reference evidence="9 10" key="1">
    <citation type="submission" date="2014-07" db="EMBL/GenBank/DDBJ databases">
        <authorList>
            <person name="Wibberg Daniel"/>
        </authorList>
    </citation>
    <scope>NUCLEOTIDE SEQUENCE [LARGE SCALE GENOMIC DNA]</scope>
</reference>
<dbReference type="InterPro" id="IPR036259">
    <property type="entry name" value="MFS_trans_sf"/>
</dbReference>
<dbReference type="SUPFAM" id="SSF103473">
    <property type="entry name" value="MFS general substrate transporter"/>
    <property type="match status" value="1"/>
</dbReference>
<keyword evidence="2" id="KW-0813">Transport</keyword>
<dbReference type="GO" id="GO:0005886">
    <property type="term" value="C:plasma membrane"/>
    <property type="evidence" value="ECO:0007669"/>
    <property type="project" value="UniProtKB-SubCell"/>
</dbReference>
<dbReference type="Proteomes" id="UP000040576">
    <property type="component" value="Unassembled WGS sequence"/>
</dbReference>
<feature type="transmembrane region" description="Helical" evidence="7">
    <location>
        <begin position="269"/>
        <end position="287"/>
    </location>
</feature>
<feature type="transmembrane region" description="Helical" evidence="7">
    <location>
        <begin position="360"/>
        <end position="381"/>
    </location>
</feature>
<dbReference type="CDD" id="cd06173">
    <property type="entry name" value="MFS_MefA_like"/>
    <property type="match status" value="1"/>
</dbReference>
<comment type="subcellular location">
    <subcellularLocation>
        <location evidence="1">Cell membrane</location>
        <topology evidence="1">Multi-pass membrane protein</topology>
    </subcellularLocation>
</comment>
<dbReference type="GO" id="GO:0022857">
    <property type="term" value="F:transmembrane transporter activity"/>
    <property type="evidence" value="ECO:0007669"/>
    <property type="project" value="InterPro"/>
</dbReference>
<evidence type="ECO:0000256" key="7">
    <source>
        <dbReference type="SAM" id="Phobius"/>
    </source>
</evidence>
<keyword evidence="3" id="KW-1003">Cell membrane</keyword>
<proteinExistence type="predicted"/>
<evidence type="ECO:0000256" key="3">
    <source>
        <dbReference type="ARBA" id="ARBA00022475"/>
    </source>
</evidence>
<feature type="transmembrane region" description="Helical" evidence="7">
    <location>
        <begin position="32"/>
        <end position="50"/>
    </location>
</feature>
<keyword evidence="5 7" id="KW-1133">Transmembrane helix</keyword>